<dbReference type="RefSeq" id="WP_035570448.1">
    <property type="nucleotide sequence ID" value="NZ_ARYH01000001.1"/>
</dbReference>
<dbReference type="PANTHER" id="PTHR21310">
    <property type="entry name" value="AMINOGLYCOSIDE PHOSPHOTRANSFERASE-RELATED-RELATED"/>
    <property type="match status" value="1"/>
</dbReference>
<dbReference type="InterPro" id="IPR051678">
    <property type="entry name" value="AGP_Transferase"/>
</dbReference>
<accession>A0A069E5U2</accession>
<organism evidence="2 3">
    <name type="scientific">Hyphomonas adhaerens MHS-3</name>
    <dbReference type="NCBI Taxonomy" id="1280949"/>
    <lineage>
        <taxon>Bacteria</taxon>
        <taxon>Pseudomonadati</taxon>
        <taxon>Pseudomonadota</taxon>
        <taxon>Alphaproteobacteria</taxon>
        <taxon>Hyphomonadales</taxon>
        <taxon>Hyphomonadaceae</taxon>
        <taxon>Hyphomonas</taxon>
    </lineage>
</organism>
<dbReference type="AlphaFoldDB" id="A0A069E5U2"/>
<dbReference type="CDD" id="cd05155">
    <property type="entry name" value="APH_ChoK_like_1"/>
    <property type="match status" value="1"/>
</dbReference>
<dbReference type="Pfam" id="PF01636">
    <property type="entry name" value="APH"/>
    <property type="match status" value="1"/>
</dbReference>
<name>A0A069E5U2_9PROT</name>
<evidence type="ECO:0000259" key="1">
    <source>
        <dbReference type="Pfam" id="PF01636"/>
    </source>
</evidence>
<dbReference type="Gene3D" id="3.30.200.20">
    <property type="entry name" value="Phosphorylase Kinase, domain 1"/>
    <property type="match status" value="1"/>
</dbReference>
<dbReference type="OrthoDB" id="3806873at2"/>
<evidence type="ECO:0000313" key="2">
    <source>
        <dbReference type="EMBL" id="KCZ85650.1"/>
    </source>
</evidence>
<dbReference type="InterPro" id="IPR002575">
    <property type="entry name" value="Aminoglycoside_PTrfase"/>
</dbReference>
<keyword evidence="2" id="KW-0808">Transferase</keyword>
<dbReference type="Gene3D" id="3.90.1200.10">
    <property type="match status" value="1"/>
</dbReference>
<sequence length="295" mass="32131">MTAGTPPAEIDITVALVRKLLQAQHPDLAGLPLEIAGEGWDNVMVRLGEDLVLRLPRRNVADQLLRNEQRWLPELAPRLPLPVPVPLRTGVPGEGYPYVWSVLRWIEGETADLAPPDASEAPVLAGFLKALHQTAPDGAPSSEVRGCPLGNRLENIERRMAVLAEETDAITSAIRQAWRAGLAAPIDLPRLWVAGDVHARNVLVRNGKFAAFIDWGDICAGDPASDLASIWGLFESADARRAAIDAYGMSEATLARARGWAVMYGVLLLETGRHDHPRHAKMGADTLRRLTEDLT</sequence>
<dbReference type="SUPFAM" id="SSF56112">
    <property type="entry name" value="Protein kinase-like (PK-like)"/>
    <property type="match status" value="1"/>
</dbReference>
<dbReference type="InterPro" id="IPR011009">
    <property type="entry name" value="Kinase-like_dom_sf"/>
</dbReference>
<dbReference type="PATRIC" id="fig|1280949.3.peg.1671"/>
<feature type="domain" description="Aminoglycoside phosphotransferase" evidence="1">
    <location>
        <begin position="36"/>
        <end position="260"/>
    </location>
</feature>
<dbReference type="EMBL" id="ARYH01000001">
    <property type="protein sequence ID" value="KCZ85650.1"/>
    <property type="molecule type" value="Genomic_DNA"/>
</dbReference>
<protein>
    <submittedName>
        <fullName evidence="2">Phosphotransferase enzyme family protein</fullName>
    </submittedName>
</protein>
<dbReference type="GO" id="GO:0016740">
    <property type="term" value="F:transferase activity"/>
    <property type="evidence" value="ECO:0007669"/>
    <property type="project" value="UniProtKB-KW"/>
</dbReference>
<dbReference type="STRING" id="1280949.HAD_08195"/>
<gene>
    <name evidence="2" type="ORF">HAD_08195</name>
</gene>
<keyword evidence="3" id="KW-1185">Reference proteome</keyword>
<comment type="caution">
    <text evidence="2">The sequence shown here is derived from an EMBL/GenBank/DDBJ whole genome shotgun (WGS) entry which is preliminary data.</text>
</comment>
<dbReference type="Proteomes" id="UP000027446">
    <property type="component" value="Unassembled WGS sequence"/>
</dbReference>
<evidence type="ECO:0000313" key="3">
    <source>
        <dbReference type="Proteomes" id="UP000027446"/>
    </source>
</evidence>
<reference evidence="2 3" key="1">
    <citation type="journal article" date="2014" name="Antonie Van Leeuwenhoek">
        <title>Hyphomonas beringensis sp. nov. and Hyphomonas chukchiensis sp. nov., isolated from surface seawater of the Bering Sea and Chukchi Sea.</title>
        <authorList>
            <person name="Li C."/>
            <person name="Lai Q."/>
            <person name="Li G."/>
            <person name="Dong C."/>
            <person name="Wang J."/>
            <person name="Liao Y."/>
            <person name="Shao Z."/>
        </authorList>
    </citation>
    <scope>NUCLEOTIDE SEQUENCE [LARGE SCALE GENOMIC DNA]</scope>
    <source>
        <strain evidence="2 3">MHS-3</strain>
    </source>
</reference>
<dbReference type="eggNOG" id="COG3173">
    <property type="taxonomic scope" value="Bacteria"/>
</dbReference>
<dbReference type="PANTHER" id="PTHR21310:SF42">
    <property type="entry name" value="BIFUNCTIONAL AAC_APH"/>
    <property type="match status" value="1"/>
</dbReference>
<proteinExistence type="predicted"/>